<reference evidence="2" key="1">
    <citation type="journal article" date="2024" name="Proc. Natl. Acad. Sci. U.S.A.">
        <title>Extraordinary preservation of gene collinearity over three hundred million years revealed in homosporous lycophytes.</title>
        <authorList>
            <person name="Li C."/>
            <person name="Wickell D."/>
            <person name="Kuo L.Y."/>
            <person name="Chen X."/>
            <person name="Nie B."/>
            <person name="Liao X."/>
            <person name="Peng D."/>
            <person name="Ji J."/>
            <person name="Jenkins J."/>
            <person name="Williams M."/>
            <person name="Shu S."/>
            <person name="Plott C."/>
            <person name="Barry K."/>
            <person name="Rajasekar S."/>
            <person name="Grimwood J."/>
            <person name="Han X."/>
            <person name="Sun S."/>
            <person name="Hou Z."/>
            <person name="He W."/>
            <person name="Dai G."/>
            <person name="Sun C."/>
            <person name="Schmutz J."/>
            <person name="Leebens-Mack J.H."/>
            <person name="Li F.W."/>
            <person name="Wang L."/>
        </authorList>
    </citation>
    <scope>NUCLEOTIDE SEQUENCE [LARGE SCALE GENOMIC DNA]</scope>
    <source>
        <strain evidence="2">cv. PW_Plant_1</strain>
    </source>
</reference>
<accession>A0ACC2CF99</accession>
<protein>
    <submittedName>
        <fullName evidence="1">Uncharacterized protein</fullName>
    </submittedName>
</protein>
<organism evidence="1 2">
    <name type="scientific">Diphasiastrum complanatum</name>
    <name type="common">Issler's clubmoss</name>
    <name type="synonym">Lycopodium complanatum</name>
    <dbReference type="NCBI Taxonomy" id="34168"/>
    <lineage>
        <taxon>Eukaryota</taxon>
        <taxon>Viridiplantae</taxon>
        <taxon>Streptophyta</taxon>
        <taxon>Embryophyta</taxon>
        <taxon>Tracheophyta</taxon>
        <taxon>Lycopodiopsida</taxon>
        <taxon>Lycopodiales</taxon>
        <taxon>Lycopodiaceae</taxon>
        <taxon>Lycopodioideae</taxon>
        <taxon>Diphasiastrum</taxon>
    </lineage>
</organism>
<proteinExistence type="predicted"/>
<dbReference type="Proteomes" id="UP001162992">
    <property type="component" value="Chromosome 10"/>
</dbReference>
<comment type="caution">
    <text evidence="1">The sequence shown here is derived from an EMBL/GenBank/DDBJ whole genome shotgun (WGS) entry which is preliminary data.</text>
</comment>
<evidence type="ECO:0000313" key="1">
    <source>
        <dbReference type="EMBL" id="KAJ7540666.1"/>
    </source>
</evidence>
<dbReference type="EMBL" id="CM055101">
    <property type="protein sequence ID" value="KAJ7540666.1"/>
    <property type="molecule type" value="Genomic_DNA"/>
</dbReference>
<keyword evidence="2" id="KW-1185">Reference proteome</keyword>
<sequence length="381" mass="41493">MPAFGADDPGLASESLHGLWAAVGPLYGSSTVAAAGLEPWERSTNQEDMFKSVVVLEKQGSNNLAPICEAESEKKGRCIKGLAQEAHRGEKVGLKKTIRKQPAFKVSKKGCMKGKGGPQNAQCPFRGVRQRTWGKWVAEIREPRRGSRLWLGTFATAEDAARAYDEAAKLHYGPSAQLNLQDSSNSDTQVSSTLQELGSLTDIDSRQDRKKGFPQLEAVNSDSASGSCSVLPSKKCSLKTPTDFVFHYNSSEFSFDTGNEAFNVRTGCVNIQQHILQSLTSAEVDPASLSDCLSPFPKVNMELEMQTPLYGSVDRPPLLDLSHDPFGLRAQDDLFVSHSSNSEGCGFSIPVWHDQLDPNVGLLWADSDFTPLGTNNFDFNS</sequence>
<evidence type="ECO:0000313" key="2">
    <source>
        <dbReference type="Proteomes" id="UP001162992"/>
    </source>
</evidence>
<gene>
    <name evidence="1" type="ORF">O6H91_10G025400</name>
</gene>
<name>A0ACC2CF99_DIPCM</name>